<dbReference type="Proteomes" id="UP001642406">
    <property type="component" value="Unassembled WGS sequence"/>
</dbReference>
<gene>
    <name evidence="1" type="ORF">SBRCBS47491_007573</name>
</gene>
<protein>
    <submittedName>
        <fullName evidence="1">Uncharacterized protein</fullName>
    </submittedName>
</protein>
<dbReference type="InterPro" id="IPR008922">
    <property type="entry name" value="Di-copper_centre_dom_sf"/>
</dbReference>
<organism evidence="1 2">
    <name type="scientific">Sporothrix bragantina</name>
    <dbReference type="NCBI Taxonomy" id="671064"/>
    <lineage>
        <taxon>Eukaryota</taxon>
        <taxon>Fungi</taxon>
        <taxon>Dikarya</taxon>
        <taxon>Ascomycota</taxon>
        <taxon>Pezizomycotina</taxon>
        <taxon>Sordariomycetes</taxon>
        <taxon>Sordariomycetidae</taxon>
        <taxon>Ophiostomatales</taxon>
        <taxon>Ophiostomataceae</taxon>
        <taxon>Sporothrix</taxon>
    </lineage>
</organism>
<comment type="caution">
    <text evidence="1">The sequence shown here is derived from an EMBL/GenBank/DDBJ whole genome shotgun (WGS) entry which is preliminary data.</text>
</comment>
<proteinExistence type="predicted"/>
<evidence type="ECO:0000313" key="1">
    <source>
        <dbReference type="EMBL" id="CAK7230401.1"/>
    </source>
</evidence>
<name>A0ABP0CG73_9PEZI</name>
<reference evidence="1 2" key="1">
    <citation type="submission" date="2024-01" db="EMBL/GenBank/DDBJ databases">
        <authorList>
            <person name="Allen C."/>
            <person name="Tagirdzhanova G."/>
        </authorList>
    </citation>
    <scope>NUCLEOTIDE SEQUENCE [LARGE SCALE GENOMIC DNA]</scope>
</reference>
<sequence>MNCLATYALQKQTARLAAEVAATPSRKCTADTIQLRPEYRTLSTDQKLAFVAVVRCVMVKPSRYPLDKFLAPDVDDLENSPVFDGSATSMGGNGAYISHERLQLAQPAPAGSPPGESVMIQLQAGTGGGCVSSDGPLGSLTVGVGPVAMLLYGTTELASDMEWFQGRVGGHSDG</sequence>
<dbReference type="EMBL" id="CAWUHC010000086">
    <property type="protein sequence ID" value="CAK7230401.1"/>
    <property type="molecule type" value="Genomic_DNA"/>
</dbReference>
<dbReference type="Gene3D" id="1.10.1280.10">
    <property type="entry name" value="Di-copper center containing domain from catechol oxidase"/>
    <property type="match status" value="2"/>
</dbReference>
<accession>A0ABP0CG73</accession>
<evidence type="ECO:0000313" key="2">
    <source>
        <dbReference type="Proteomes" id="UP001642406"/>
    </source>
</evidence>
<keyword evidence="2" id="KW-1185">Reference proteome</keyword>